<sequence length="172" mass="19696">MDKIILISEKEIKELSIVQLNVDSHILSLSIYDVQFISLRPVLGDELYSQVINEVNQSIQDETYIIPDNMKKLISEYISPYLIHATIQELIMNSTYKLTNKGLLKYTDTSAISLQSGEVETVKNYHNNKVTAYKVALIKYLHDNKLINKATDVNVTNTSTGWYLINHQQCNN</sequence>
<gene>
    <name evidence="1" type="ORF">SR876_14320</name>
</gene>
<dbReference type="Proteomes" id="UP001326715">
    <property type="component" value="Chromosome"/>
</dbReference>
<evidence type="ECO:0000313" key="2">
    <source>
        <dbReference type="Proteomes" id="UP001326715"/>
    </source>
</evidence>
<protein>
    <submittedName>
        <fullName evidence="1">Uncharacterized protein</fullName>
    </submittedName>
</protein>
<proteinExistence type="predicted"/>
<accession>A0ABZ0XPR8</accession>
<dbReference type="EMBL" id="CP140154">
    <property type="protein sequence ID" value="WQG92690.1"/>
    <property type="molecule type" value="Genomic_DNA"/>
</dbReference>
<keyword evidence="2" id="KW-1185">Reference proteome</keyword>
<dbReference type="InterPro" id="IPR046558">
    <property type="entry name" value="DUF6712"/>
</dbReference>
<reference evidence="1 2" key="1">
    <citation type="submission" date="2023-11" db="EMBL/GenBank/DDBJ databases">
        <title>MicrobeMod: A computational toolkit for identifying prokaryotic methylation and restriction-modification with nanopore sequencing.</title>
        <authorList>
            <person name="Crits-Christoph A."/>
            <person name="Kang S.C."/>
            <person name="Lee H."/>
            <person name="Ostrov N."/>
        </authorList>
    </citation>
    <scope>NUCLEOTIDE SEQUENCE [LARGE SCALE GENOMIC DNA]</scope>
    <source>
        <strain evidence="1 2">ATCC 23090</strain>
    </source>
</reference>
<dbReference type="RefSeq" id="WP_322518630.1">
    <property type="nucleotide sequence ID" value="NZ_CP139972.1"/>
</dbReference>
<evidence type="ECO:0000313" key="1">
    <source>
        <dbReference type="EMBL" id="WQG92690.1"/>
    </source>
</evidence>
<organism evidence="1 2">
    <name type="scientific">Chitinophaga sancti</name>
    <dbReference type="NCBI Taxonomy" id="1004"/>
    <lineage>
        <taxon>Bacteria</taxon>
        <taxon>Pseudomonadati</taxon>
        <taxon>Bacteroidota</taxon>
        <taxon>Chitinophagia</taxon>
        <taxon>Chitinophagales</taxon>
        <taxon>Chitinophagaceae</taxon>
        <taxon>Chitinophaga</taxon>
    </lineage>
</organism>
<dbReference type="Pfam" id="PF20459">
    <property type="entry name" value="DUF6712"/>
    <property type="match status" value="1"/>
</dbReference>
<name>A0ABZ0XPR8_9BACT</name>